<proteinExistence type="predicted"/>
<keyword evidence="1" id="KW-0812">Transmembrane</keyword>
<reference evidence="2 3" key="1">
    <citation type="journal article" date="2016" name="Nat. Commun.">
        <title>Thousands of microbial genomes shed light on interconnected biogeochemical processes in an aquifer system.</title>
        <authorList>
            <person name="Anantharaman K."/>
            <person name="Brown C.T."/>
            <person name="Hug L.A."/>
            <person name="Sharon I."/>
            <person name="Castelle C.J."/>
            <person name="Probst A.J."/>
            <person name="Thomas B.C."/>
            <person name="Singh A."/>
            <person name="Wilkins M.J."/>
            <person name="Karaoz U."/>
            <person name="Brodie E.L."/>
            <person name="Williams K.H."/>
            <person name="Hubbard S.S."/>
            <person name="Banfield J.F."/>
        </authorList>
    </citation>
    <scope>NUCLEOTIDE SEQUENCE [LARGE SCALE GENOMIC DNA]</scope>
</reference>
<feature type="transmembrane region" description="Helical" evidence="1">
    <location>
        <begin position="12"/>
        <end position="30"/>
    </location>
</feature>
<accession>A0A1F8F0A9</accession>
<feature type="transmembrane region" description="Helical" evidence="1">
    <location>
        <begin position="42"/>
        <end position="60"/>
    </location>
</feature>
<dbReference type="AlphaFoldDB" id="A0A1F8F0A9"/>
<dbReference type="Proteomes" id="UP000178023">
    <property type="component" value="Unassembled WGS sequence"/>
</dbReference>
<keyword evidence="1" id="KW-1133">Transmembrane helix</keyword>
<evidence type="ECO:0000313" key="2">
    <source>
        <dbReference type="EMBL" id="OGN06543.1"/>
    </source>
</evidence>
<comment type="caution">
    <text evidence="2">The sequence shown here is derived from an EMBL/GenBank/DDBJ whole genome shotgun (WGS) entry which is preliminary data.</text>
</comment>
<name>A0A1F8F0A9_9BACT</name>
<keyword evidence="1" id="KW-0472">Membrane</keyword>
<dbReference type="EMBL" id="MGJL01000038">
    <property type="protein sequence ID" value="OGN06543.1"/>
    <property type="molecule type" value="Genomic_DNA"/>
</dbReference>
<gene>
    <name evidence="2" type="ORF">A2750_03560</name>
</gene>
<sequence length="70" mass="7853">MQHLGFTYLIKNVSVAIGIVLIWRGVWVALDLIDRWLFGGDHIITAILGIVAGLLILYLPENNLKALERL</sequence>
<organism evidence="2 3">
    <name type="scientific">Candidatus Yanofskybacteria bacterium RIFCSPHIGHO2_01_FULL_45_42</name>
    <dbReference type="NCBI Taxonomy" id="1802671"/>
    <lineage>
        <taxon>Bacteria</taxon>
        <taxon>Candidatus Yanofskyibacteriota</taxon>
    </lineage>
</organism>
<protein>
    <submittedName>
        <fullName evidence="2">Uncharacterized protein</fullName>
    </submittedName>
</protein>
<evidence type="ECO:0000313" key="3">
    <source>
        <dbReference type="Proteomes" id="UP000178023"/>
    </source>
</evidence>
<evidence type="ECO:0000256" key="1">
    <source>
        <dbReference type="SAM" id="Phobius"/>
    </source>
</evidence>